<organism evidence="2 3">
    <name type="scientific">Hondaea fermentalgiana</name>
    <dbReference type="NCBI Taxonomy" id="2315210"/>
    <lineage>
        <taxon>Eukaryota</taxon>
        <taxon>Sar</taxon>
        <taxon>Stramenopiles</taxon>
        <taxon>Bigyra</taxon>
        <taxon>Labyrinthulomycetes</taxon>
        <taxon>Thraustochytrida</taxon>
        <taxon>Thraustochytriidae</taxon>
        <taxon>Hondaea</taxon>
    </lineage>
</organism>
<feature type="compositionally biased region" description="Basic and acidic residues" evidence="1">
    <location>
        <begin position="216"/>
        <end position="232"/>
    </location>
</feature>
<feature type="compositionally biased region" description="Basic and acidic residues" evidence="1">
    <location>
        <begin position="582"/>
        <end position="598"/>
    </location>
</feature>
<feature type="compositionally biased region" description="Polar residues" evidence="1">
    <location>
        <begin position="317"/>
        <end position="331"/>
    </location>
</feature>
<feature type="region of interest" description="Disordered" evidence="1">
    <location>
        <begin position="504"/>
        <end position="606"/>
    </location>
</feature>
<feature type="compositionally biased region" description="Basic and acidic residues" evidence="1">
    <location>
        <begin position="533"/>
        <end position="557"/>
    </location>
</feature>
<accession>A0A2R5GRS5</accession>
<dbReference type="EMBL" id="BEYU01000138">
    <property type="protein sequence ID" value="GBG33009.1"/>
    <property type="molecule type" value="Genomic_DNA"/>
</dbReference>
<gene>
    <name evidence="2" type="ORF">FCC1311_092332</name>
</gene>
<reference evidence="2 3" key="1">
    <citation type="submission" date="2017-12" db="EMBL/GenBank/DDBJ databases">
        <title>Sequencing, de novo assembly and annotation of complete genome of a new Thraustochytrid species, strain FCC1311.</title>
        <authorList>
            <person name="Sedici K."/>
            <person name="Godart F."/>
            <person name="Aiese Cigliano R."/>
            <person name="Sanseverino W."/>
            <person name="Barakat M."/>
            <person name="Ortet P."/>
            <person name="Marechal E."/>
            <person name="Cagnac O."/>
            <person name="Amato A."/>
        </authorList>
    </citation>
    <scope>NUCLEOTIDE SEQUENCE [LARGE SCALE GENOMIC DNA]</scope>
</reference>
<feature type="region of interest" description="Disordered" evidence="1">
    <location>
        <begin position="127"/>
        <end position="155"/>
    </location>
</feature>
<feature type="region of interest" description="Disordered" evidence="1">
    <location>
        <begin position="275"/>
        <end position="351"/>
    </location>
</feature>
<proteinExistence type="predicted"/>
<dbReference type="Proteomes" id="UP000241890">
    <property type="component" value="Unassembled WGS sequence"/>
</dbReference>
<evidence type="ECO:0000313" key="2">
    <source>
        <dbReference type="EMBL" id="GBG33009.1"/>
    </source>
</evidence>
<dbReference type="InParanoid" id="A0A2R5GRS5"/>
<feature type="compositionally biased region" description="Low complexity" evidence="1">
    <location>
        <begin position="508"/>
        <end position="527"/>
    </location>
</feature>
<evidence type="ECO:0000256" key="1">
    <source>
        <dbReference type="SAM" id="MobiDB-lite"/>
    </source>
</evidence>
<name>A0A2R5GRS5_9STRA</name>
<keyword evidence="3" id="KW-1185">Reference proteome</keyword>
<evidence type="ECO:0000313" key="3">
    <source>
        <dbReference type="Proteomes" id="UP000241890"/>
    </source>
</evidence>
<feature type="region of interest" description="Disordered" evidence="1">
    <location>
        <begin position="169"/>
        <end position="257"/>
    </location>
</feature>
<dbReference type="AlphaFoldDB" id="A0A2R5GRS5"/>
<protein>
    <submittedName>
        <fullName evidence="2">Uncharacterized protein</fullName>
    </submittedName>
</protein>
<feature type="compositionally biased region" description="Low complexity" evidence="1">
    <location>
        <begin position="280"/>
        <end position="290"/>
    </location>
</feature>
<feature type="compositionally biased region" description="Acidic residues" evidence="1">
    <location>
        <begin position="189"/>
        <end position="203"/>
    </location>
</feature>
<feature type="compositionally biased region" description="Low complexity" evidence="1">
    <location>
        <begin position="561"/>
        <end position="576"/>
    </location>
</feature>
<sequence length="618" mass="66723">MDWQDDPHEAGSQTWYGEARSLGLGQPPGRDLDASSLAGFASLDLGNALAPQHNGGPDYGETVRRLLHSRRRLRERRHPAGVDPIAVSTRGHFLDDDEYFGGTSALSSPRSATSSFAMPEYWRGPPSPVSAPTMPMPRKQNGMRNAPPAPVSLNPTSASRQLLEKLAPKLKSSMPSITDDIDAASGPGEADDTDDEGFTDVETDMPSMEMELNDEQAMHSEGKTPTGKEDVHPISIEHPPTGDAQSHAAVEQGPFTYSHKDLEDEDLPVAKAIQIKIVRPSRSSSQPDSRATLREQPALDAGVQVSQPDEDAHNLPVATSTTQDSAVQTDDASLEKDTEAETAGAVSSVSIHEQQDVAVQTAHVSQQDASTETEDASASAVASDVSSPVEVAHAAVQTDDVTETKESPSVVSVGTDAAAVETMSTGVDPIPELAEILDRDLLNNKAISDGESLRQTLGRIQERLEAKFALRPTLQRSRSNPEDGFVRSMAVQYEERLAVLQEEIRNQSSPVPSRAPSRAASGRLASSDEPAQEDARSRPTEAGTFDRRKIASDKTRDNLGSSRARQQQPPQQSQQRGVSSHDQQEDQVDWKQKIDDVRSVSSAVSDQVSDLRRINQLL</sequence>
<comment type="caution">
    <text evidence="2">The sequence shown here is derived from an EMBL/GenBank/DDBJ whole genome shotgun (WGS) entry which is preliminary data.</text>
</comment>